<dbReference type="InterPro" id="IPR050708">
    <property type="entry name" value="T6SS_VgrG/RHS"/>
</dbReference>
<dbReference type="OrthoDB" id="3795228at2"/>
<feature type="compositionally biased region" description="Low complexity" evidence="1">
    <location>
        <begin position="33"/>
        <end position="43"/>
    </location>
</feature>
<comment type="caution">
    <text evidence="3">The sequence shown here is derived from an EMBL/GenBank/DDBJ whole genome shotgun (WGS) entry which is preliminary data.</text>
</comment>
<keyword evidence="2" id="KW-0732">Signal</keyword>
<dbReference type="InterPro" id="IPR022385">
    <property type="entry name" value="Rhs_assc_core"/>
</dbReference>
<dbReference type="Gene3D" id="2.180.10.10">
    <property type="entry name" value="RHS repeat-associated core"/>
    <property type="match status" value="1"/>
</dbReference>
<evidence type="ECO:0000313" key="4">
    <source>
        <dbReference type="Proteomes" id="UP000291144"/>
    </source>
</evidence>
<feature type="compositionally biased region" description="Basic residues" evidence="1">
    <location>
        <begin position="1818"/>
        <end position="1834"/>
    </location>
</feature>
<feature type="signal peptide" evidence="2">
    <location>
        <begin position="1"/>
        <end position="26"/>
    </location>
</feature>
<proteinExistence type="predicted"/>
<evidence type="ECO:0000256" key="1">
    <source>
        <dbReference type="SAM" id="MobiDB-lite"/>
    </source>
</evidence>
<accession>A0A4R0JMU2</accession>
<feature type="region of interest" description="Disordered" evidence="1">
    <location>
        <begin position="1818"/>
        <end position="1841"/>
    </location>
</feature>
<sequence>MVPRTLLSLLSAALVAGTLSALPAQAGPPAPPAAAVVKEPSVPGRGAPAVAHTPDPDKTAAAGTTTTWPQAADVTVSVPDGHPVQLGDLPLTIAGTGAASAVSKALPAQVRARSLGHDPASHFGTGTAMALELRRTDGQSAAESVKLTVNYSRFADAYGGSYADRLRVVKVPGSCADHPENAACAGGTPVVTSNNATTQTLTATVAASSVPVVYAVTPMASGQSGDYRATDLSDSAKWMAGESGGAFTYSYPLELPAPPYGKAPDLSLNYNSGSVDGRSSKSNNQASWVGQGWDLSEPYIQRVYKSCSEDGHVGWGDLCWSSPYSGDPAAAEYIINFGGHTTELIKAADGSYRMRDDESYKIEHVTGGPNDDNDGEYWIISTLDGSRYYFGYGEDKQRTTHAKTNSNWIVPVVSDDSGEPCHQSDLASCKQTYRWNLDHIHDPNENWTVLYYATETNTYRRTSSGNDLSYIRGGYLSKIEYGKTETPDAEPPAYVSFTHYNRCKQRTTIDEPDLNPPADCPTIASSPSSYPDVPTDQICSSGCSKHSPTFFVTDWLDSVSAFVRNPAGTGYDPVTKYQFKYAFPATDDGTQPALWLDYVRRIGLQGGTIREPVTNFDGHNLNNRVDWNASLGVKPLSMRRVTNIHNEFGGETKVTYDHATGHGCFVGGSGATGWDAWYKTKDGHWDTNDDECYPQLFKPDGAAAGFGIFHKYSAVEVRDIDHVGGQPDQVTSYAYLGNAAWAHDEDMITPSEQKTWGDWRGYPQVRVTKGEGLKAERTVKTTTYYRGLNEDIKADGSARGTTLTDYDNNVFYDYQRRAGQKLQTQDYRLGDDDKYTELSSERWIYTDTGITANGPGLHNAYQVREQKHYTRDRRDDGTWQVTDIEHTYDAYGLEAIESDLGDTAIASDDTCTTTSYARNTDDWRWMIEYPETAETHQGTCTGAVIARKVTLYDGAASTDDAVNKPYDGNATEVRSYTDTNTASTVKHTYDDQGRVKTETDALGKVSTSTYAPAIGYPTDGVTVTNPLNQSTVTVLSPAFGQAVKVKDLNGKVTESDYDALGRLAAVWRPTEPRSGGTASSTFSYVTPATGITAPTGPTLVTSRQLQSGTGTSAVWLSSYEYDDGFGSAVESQTPAPQGGRAVTVTRNDSRGLSTLESQPFYNSADAGSGLLNPAENAIPQYSTTSYDAQEQPIADVTKAAGAELWRTTTSYHGDHTVEVPPTGGQTVTWTDVHDKNTLVQNYLDSTRHQDTKYTYTPTHELATVTDPSGNVSTYSYDWLGHRLTADDPDSGKSTTAYDLAGKVASVTDAKTQKVSIGYDDLGRKTSSWLGDVNTGKKLAAWTYDNTLMDDGVTRALGQVSSSTSYAADGKGYTATVNGYDSRYRVTARSVTIPAPSSLAGAYNFAYQYDAADHQTSITYPEAGGLPKETVTQAYTSLGLPSTLAGAATYVSGTGYSDSLKLASRNYGSSVQRQYSYETTTNRLSGIKTVVSGNTVQDDGYTYDQIGNVKTIADRVANQSQCFGYDGRDRLTTAYTTTTSCPNAADTGGPDPYNLAYTYDGSGNITSASSNGATTTYTYPAQGAGSVRPHAVSAVGTNTYTYDADGNLQTRKIDGTASTLTWDAQNQLTALTTSTGTTNFVYSADGDRLLRSESGSTTLFLDGTELVAGAGGATATRYYNSGGAVVAQRTPAGLTWLTADQQGSAQLAINAAGAVSRQRYLPNGAPRGAGNQLPTDRGFLGKVQDKATGLDLLGARYYDPTIAKFVSPDPLDNNAEPDAANPYSYAADNPITYSDPTGLKPADCWGSCMKNWEKSQAKRARHYHAPRGSSHHSTSHRSAGPAKRHYPGCYIDSGHNYCGADGNASYEIWHPGCHVDTAHDYCGSHYSIAPKKPGVAKRLKGLINNPWWKAGEAALGVCSFFSKYCAGAGAVVSSFDAGVYIANHEWKNSIDSGFQAAAFLGAAGSGKALDSAQELVGIAKADRAVLRATGEPATDAFVIDALTLQSRAWGIHVAFSASDLAAGIGSTTGTIGSLIQRAW</sequence>
<gene>
    <name evidence="3" type="ORF">E0H73_42750</name>
</gene>
<feature type="chain" id="PRO_5020295352" description="Sugar-binding protein" evidence="2">
    <location>
        <begin position="27"/>
        <end position="2038"/>
    </location>
</feature>
<dbReference type="NCBIfam" id="TIGR03696">
    <property type="entry name" value="Rhs_assc_core"/>
    <property type="match status" value="1"/>
</dbReference>
<organism evidence="3 4">
    <name type="scientific">Kribbella pittospori</name>
    <dbReference type="NCBI Taxonomy" id="722689"/>
    <lineage>
        <taxon>Bacteria</taxon>
        <taxon>Bacillati</taxon>
        <taxon>Actinomycetota</taxon>
        <taxon>Actinomycetes</taxon>
        <taxon>Propionibacteriales</taxon>
        <taxon>Kribbellaceae</taxon>
        <taxon>Kribbella</taxon>
    </lineage>
</organism>
<protein>
    <recommendedName>
        <fullName evidence="5">Sugar-binding protein</fullName>
    </recommendedName>
</protein>
<evidence type="ECO:0000256" key="2">
    <source>
        <dbReference type="SAM" id="SignalP"/>
    </source>
</evidence>
<feature type="region of interest" description="Disordered" evidence="1">
    <location>
        <begin position="24"/>
        <end position="63"/>
    </location>
</feature>
<name>A0A4R0JMU2_9ACTN</name>
<dbReference type="NCBIfam" id="TIGR01643">
    <property type="entry name" value="YD_repeat_2x"/>
    <property type="match status" value="1"/>
</dbReference>
<keyword evidence="4" id="KW-1185">Reference proteome</keyword>
<dbReference type="PANTHER" id="PTHR32305">
    <property type="match status" value="1"/>
</dbReference>
<dbReference type="PANTHER" id="PTHR32305:SF17">
    <property type="entry name" value="TRNA NUCLEASE WAPA"/>
    <property type="match status" value="1"/>
</dbReference>
<reference evidence="3 4" key="1">
    <citation type="submission" date="2019-02" db="EMBL/GenBank/DDBJ databases">
        <title>Kribbella capetownensis sp. nov. and Kribbella speibonae sp. nov., isolated from soil.</title>
        <authorList>
            <person name="Curtis S.M."/>
            <person name="Norton I."/>
            <person name="Everest G.J."/>
            <person name="Meyers P.R."/>
        </authorList>
    </citation>
    <scope>NUCLEOTIDE SEQUENCE [LARGE SCALE GENOMIC DNA]</scope>
    <source>
        <strain evidence="3 4">NRRL B-24813</strain>
    </source>
</reference>
<dbReference type="EMBL" id="SJKB01000028">
    <property type="protein sequence ID" value="TCC48531.1"/>
    <property type="molecule type" value="Genomic_DNA"/>
</dbReference>
<dbReference type="InterPro" id="IPR006530">
    <property type="entry name" value="YD"/>
</dbReference>
<dbReference type="RefSeq" id="WP_131366562.1">
    <property type="nucleotide sequence ID" value="NZ_SJKB01000028.1"/>
</dbReference>
<dbReference type="Proteomes" id="UP000291144">
    <property type="component" value="Unassembled WGS sequence"/>
</dbReference>
<evidence type="ECO:0008006" key="5">
    <source>
        <dbReference type="Google" id="ProtNLM"/>
    </source>
</evidence>
<evidence type="ECO:0000313" key="3">
    <source>
        <dbReference type="EMBL" id="TCC48531.1"/>
    </source>
</evidence>